<reference evidence="3 4" key="1">
    <citation type="submission" date="2019-01" db="EMBL/GenBank/DDBJ databases">
        <title>Weissella sp. nov., a novel lactic acid bacterium isolated from animal feces.</title>
        <authorList>
            <person name="Wang L.-T."/>
        </authorList>
    </citation>
    <scope>NUCLEOTIDE SEQUENCE [LARGE SCALE GENOMIC DNA]</scope>
    <source>
        <strain evidence="3 4">8H-2</strain>
    </source>
</reference>
<dbReference type="AlphaFoldDB" id="A0A6C2C6Q5"/>
<dbReference type="EMBL" id="SDGZ01000014">
    <property type="protein sequence ID" value="TYC49568.1"/>
    <property type="molecule type" value="Genomic_DNA"/>
</dbReference>
<keyword evidence="1" id="KW-0472">Membrane</keyword>
<keyword evidence="1" id="KW-0812">Transmembrane</keyword>
<organism evidence="3 4">
    <name type="scientific">Weissella muntiaci</name>
    <dbReference type="NCBI Taxonomy" id="2508881"/>
    <lineage>
        <taxon>Bacteria</taxon>
        <taxon>Bacillati</taxon>
        <taxon>Bacillota</taxon>
        <taxon>Bacilli</taxon>
        <taxon>Lactobacillales</taxon>
        <taxon>Lactobacillaceae</taxon>
        <taxon>Weissella</taxon>
    </lineage>
</organism>
<keyword evidence="1" id="KW-1133">Transmembrane helix</keyword>
<evidence type="ECO:0000259" key="2">
    <source>
        <dbReference type="Pfam" id="PF07435"/>
    </source>
</evidence>
<sequence length="468" mass="52612">MDEFGFNHLKGKDQRSLLPSHSQCLTMRMSGMIRQLLGNIWRRTKQLGLYVLLGFAIMVSLLFSLALWQSPQRSLDSKTTNSQQEVVSMHSYAEVYDFSGLVVNESSSAMAIIDFRPSTDNLVSKVSAYKVKASKQKTLSASDYLAALSADQTVVMQFPDQVAGKVVQRILGDQYDLPSKATINYIQLNAQSQTVTFYSDANHHYYRYPVQNKQLQLPNLLSKKHVVAVKWSEADQQVKLLYEEAINLQKYRYLVTNTDLQSFANVLFTESKQVNTTQDDNNNLVYADGENKRLTINQTSKTGVFDVFNSKKKLPNVSGVMEDGYDMLGNIQQTSDSINYFASENNGDTLIYRLDVNGLPIFNLDKLGLVKFQMISAGHQQVDFSGTTLQVPLPVNDDDTVTLPSTADAETWASQVGINPDKIEDLRIGYYWQTDTGDTVTLQPEWFYKYDGEWQSLGTNPATRTGGS</sequence>
<evidence type="ECO:0000256" key="1">
    <source>
        <dbReference type="SAM" id="Phobius"/>
    </source>
</evidence>
<dbReference type="Proteomes" id="UP000371977">
    <property type="component" value="Unassembled WGS sequence"/>
</dbReference>
<comment type="caution">
    <text evidence="3">The sequence shown here is derived from an EMBL/GenBank/DDBJ whole genome shotgun (WGS) entry which is preliminary data.</text>
</comment>
<accession>A0A6C2C6Q5</accession>
<keyword evidence="4" id="KW-1185">Reference proteome</keyword>
<dbReference type="Pfam" id="PF07435">
    <property type="entry name" value="YycH"/>
    <property type="match status" value="1"/>
</dbReference>
<name>A0A6C2C6Q5_9LACO</name>
<feature type="transmembrane region" description="Helical" evidence="1">
    <location>
        <begin position="47"/>
        <end position="68"/>
    </location>
</feature>
<dbReference type="Gene3D" id="3.30.310.160">
    <property type="entry name" value="YycH protein, domain 2"/>
    <property type="match status" value="1"/>
</dbReference>
<dbReference type="InterPro" id="IPR009996">
    <property type="entry name" value="YycH"/>
</dbReference>
<gene>
    <name evidence="3" type="ORF">ESZ50_05315</name>
</gene>
<proteinExistence type="predicted"/>
<evidence type="ECO:0000313" key="3">
    <source>
        <dbReference type="EMBL" id="TYC49568.1"/>
    </source>
</evidence>
<protein>
    <recommendedName>
        <fullName evidence="2">Regulatory protein YycH domain-containing protein</fullName>
    </recommendedName>
</protein>
<evidence type="ECO:0000313" key="4">
    <source>
        <dbReference type="Proteomes" id="UP000371977"/>
    </source>
</evidence>
<dbReference type="InterPro" id="IPR042274">
    <property type="entry name" value="YycH/YycI_2"/>
</dbReference>
<feature type="domain" description="Regulatory protein YycH" evidence="2">
    <location>
        <begin position="51"/>
        <end position="456"/>
    </location>
</feature>